<dbReference type="Proteomes" id="UP000183376">
    <property type="component" value="Chromosome I"/>
</dbReference>
<protein>
    <submittedName>
        <fullName evidence="2">Uncharacterized protein</fullName>
    </submittedName>
</protein>
<dbReference type="AlphaFoldDB" id="A0A1G9T3A2"/>
<accession>A0A1G9T3A2</accession>
<reference evidence="2 3" key="1">
    <citation type="submission" date="2016-10" db="EMBL/GenBank/DDBJ databases">
        <authorList>
            <person name="de Groot N.N."/>
        </authorList>
    </citation>
    <scope>NUCLEOTIDE SEQUENCE [LARGE SCALE GENOMIC DNA]</scope>
    <source>
        <strain evidence="2 3">DSM 44149</strain>
    </source>
</reference>
<name>A0A1G9T3A2_ALLAB</name>
<dbReference type="EMBL" id="LT629701">
    <property type="protein sequence ID" value="SDM42102.1"/>
    <property type="molecule type" value="Genomic_DNA"/>
</dbReference>
<gene>
    <name evidence="2" type="ORF">SAMN04489726_1534</name>
</gene>
<sequence>MTAMSADKPWNDVADQLRPACPDLEPDEVPGPVPHADVEADPADVAEQARVVPLPEDPYRP</sequence>
<dbReference type="OrthoDB" id="3630706at2"/>
<evidence type="ECO:0000256" key="1">
    <source>
        <dbReference type="SAM" id="MobiDB-lite"/>
    </source>
</evidence>
<evidence type="ECO:0000313" key="3">
    <source>
        <dbReference type="Proteomes" id="UP000183376"/>
    </source>
</evidence>
<feature type="region of interest" description="Disordered" evidence="1">
    <location>
        <begin position="1"/>
        <end position="61"/>
    </location>
</feature>
<dbReference type="eggNOG" id="ENOG50325X2">
    <property type="taxonomic scope" value="Bacteria"/>
</dbReference>
<proteinExistence type="predicted"/>
<dbReference type="RefSeq" id="WP_083383688.1">
    <property type="nucleotide sequence ID" value="NZ_JOEF01000041.1"/>
</dbReference>
<dbReference type="STRING" id="211114.SAMN04489726_1534"/>
<evidence type="ECO:0000313" key="2">
    <source>
        <dbReference type="EMBL" id="SDM42102.1"/>
    </source>
</evidence>
<keyword evidence="3" id="KW-1185">Reference proteome</keyword>
<organism evidence="2 3">
    <name type="scientific">Allokutzneria albata</name>
    <name type="common">Kibdelosporangium albatum</name>
    <dbReference type="NCBI Taxonomy" id="211114"/>
    <lineage>
        <taxon>Bacteria</taxon>
        <taxon>Bacillati</taxon>
        <taxon>Actinomycetota</taxon>
        <taxon>Actinomycetes</taxon>
        <taxon>Pseudonocardiales</taxon>
        <taxon>Pseudonocardiaceae</taxon>
        <taxon>Allokutzneria</taxon>
    </lineage>
</organism>